<comment type="caution">
    <text evidence="6">The sequence shown here is derived from an EMBL/GenBank/DDBJ whole genome shotgun (WGS) entry which is preliminary data.</text>
</comment>
<dbReference type="RefSeq" id="WP_241444009.1">
    <property type="nucleotide sequence ID" value="NZ_BSUJ01000001.1"/>
</dbReference>
<feature type="domain" description="PDZ" evidence="5">
    <location>
        <begin position="369"/>
        <end position="456"/>
    </location>
</feature>
<dbReference type="Pfam" id="PF13180">
    <property type="entry name" value="PDZ_2"/>
    <property type="match status" value="1"/>
</dbReference>
<evidence type="ECO:0000256" key="3">
    <source>
        <dbReference type="ARBA" id="ARBA00022801"/>
    </source>
</evidence>
<evidence type="ECO:0000313" key="6">
    <source>
        <dbReference type="EMBL" id="GMA20718.1"/>
    </source>
</evidence>
<dbReference type="Pfam" id="PF13365">
    <property type="entry name" value="Trypsin_2"/>
    <property type="match status" value="1"/>
</dbReference>
<keyword evidence="3" id="KW-0378">Hydrolase</keyword>
<dbReference type="InterPro" id="IPR051201">
    <property type="entry name" value="Chloro_Bact_Ser_Proteases"/>
</dbReference>
<accession>A0ABQ6HS89</accession>
<evidence type="ECO:0000313" key="7">
    <source>
        <dbReference type="Proteomes" id="UP001157109"/>
    </source>
</evidence>
<evidence type="ECO:0000256" key="1">
    <source>
        <dbReference type="ARBA" id="ARBA00010541"/>
    </source>
</evidence>
<feature type="compositionally biased region" description="Low complexity" evidence="4">
    <location>
        <begin position="70"/>
        <end position="85"/>
    </location>
</feature>
<dbReference type="SMART" id="SM00228">
    <property type="entry name" value="PDZ"/>
    <property type="match status" value="1"/>
</dbReference>
<protein>
    <recommendedName>
        <fullName evidence="5">PDZ domain-containing protein</fullName>
    </recommendedName>
</protein>
<dbReference type="PANTHER" id="PTHR43343:SF3">
    <property type="entry name" value="PROTEASE DO-LIKE 8, CHLOROPLASTIC"/>
    <property type="match status" value="1"/>
</dbReference>
<evidence type="ECO:0000256" key="2">
    <source>
        <dbReference type="ARBA" id="ARBA00022670"/>
    </source>
</evidence>
<evidence type="ECO:0000256" key="4">
    <source>
        <dbReference type="SAM" id="MobiDB-lite"/>
    </source>
</evidence>
<feature type="compositionally biased region" description="Basic and acidic residues" evidence="4">
    <location>
        <begin position="1"/>
        <end position="20"/>
    </location>
</feature>
<dbReference type="EMBL" id="BSUJ01000001">
    <property type="protein sequence ID" value="GMA20718.1"/>
    <property type="molecule type" value="Genomic_DNA"/>
</dbReference>
<feature type="compositionally biased region" description="Low complexity" evidence="4">
    <location>
        <begin position="31"/>
        <end position="63"/>
    </location>
</feature>
<organism evidence="6 7">
    <name type="scientific">Arsenicicoccus piscis</name>
    <dbReference type="NCBI Taxonomy" id="673954"/>
    <lineage>
        <taxon>Bacteria</taxon>
        <taxon>Bacillati</taxon>
        <taxon>Actinomycetota</taxon>
        <taxon>Actinomycetes</taxon>
        <taxon>Micrococcales</taxon>
        <taxon>Intrasporangiaceae</taxon>
        <taxon>Arsenicicoccus</taxon>
    </lineage>
</organism>
<reference evidence="7" key="1">
    <citation type="journal article" date="2019" name="Int. J. Syst. Evol. Microbiol.">
        <title>The Global Catalogue of Microorganisms (GCM) 10K type strain sequencing project: providing services to taxonomists for standard genome sequencing and annotation.</title>
        <authorList>
            <consortium name="The Broad Institute Genomics Platform"/>
            <consortium name="The Broad Institute Genome Sequencing Center for Infectious Disease"/>
            <person name="Wu L."/>
            <person name="Ma J."/>
        </authorList>
    </citation>
    <scope>NUCLEOTIDE SEQUENCE [LARGE SCALE GENOMIC DNA]</scope>
    <source>
        <strain evidence="7">NBRC 105830</strain>
    </source>
</reference>
<dbReference type="InterPro" id="IPR036034">
    <property type="entry name" value="PDZ_sf"/>
</dbReference>
<dbReference type="Gene3D" id="2.30.42.10">
    <property type="match status" value="1"/>
</dbReference>
<dbReference type="PANTHER" id="PTHR43343">
    <property type="entry name" value="PEPTIDASE S12"/>
    <property type="match status" value="1"/>
</dbReference>
<feature type="region of interest" description="Disordered" evidence="4">
    <location>
        <begin position="1"/>
        <end position="89"/>
    </location>
</feature>
<dbReference type="InterPro" id="IPR043504">
    <property type="entry name" value="Peptidase_S1_PA_chymotrypsin"/>
</dbReference>
<dbReference type="Proteomes" id="UP001157109">
    <property type="component" value="Unassembled WGS sequence"/>
</dbReference>
<keyword evidence="2" id="KW-0645">Protease</keyword>
<dbReference type="PRINTS" id="PR00834">
    <property type="entry name" value="PROTEASES2C"/>
</dbReference>
<comment type="similarity">
    <text evidence="1">Belongs to the peptidase S1C family.</text>
</comment>
<name>A0ABQ6HS89_9MICO</name>
<dbReference type="InterPro" id="IPR001940">
    <property type="entry name" value="Peptidase_S1C"/>
</dbReference>
<dbReference type="SUPFAM" id="SSF50494">
    <property type="entry name" value="Trypsin-like serine proteases"/>
    <property type="match status" value="1"/>
</dbReference>
<proteinExistence type="inferred from homology"/>
<dbReference type="InterPro" id="IPR009003">
    <property type="entry name" value="Peptidase_S1_PA"/>
</dbReference>
<dbReference type="Gene3D" id="2.40.10.10">
    <property type="entry name" value="Trypsin-like serine proteases"/>
    <property type="match status" value="2"/>
</dbReference>
<sequence>MTDQPRYEPPRDDQPRHDQPTSEPTAELPWATPAGSTAAGSTAAGGTSSSSSSGAPAGAYPTSHQTQPLAAAGTSTAAAGTSAATRTKDTGTRLRWWHIPATAIITALLASGGTAALVGSGGSPSGTAPSAGTYTQAPVVQADASKTSWTTTASAVTPSVVSISILQNGQTAAEGSGVILDAQGHIVTNNHVVSEISGGQIIVTLSNYQAYQATIVGTDPSTDLAVVKMSKVPSGLKPIAFGDSNALKVGEPTMAVGNPLGLSGTVTTGIVSALNRPVTTQQSTQGQDPFGGLGNQGSAEQVVTNAVQTSAPINPGNSGGALVNAGGQLIGINSSIASLGGGSSGSTSGSIGIGFAIPSNEVKSITNQLISTGKAQHAYLGVSSVGAVVTDGEAQRLAARISEVVSGSPADKAGLKQGDAIISIDGEPVTDATSLAAQVRERSVGQQVTLQIIRGGSQQSLTATLAAKPNS</sequence>
<dbReference type="SUPFAM" id="SSF50156">
    <property type="entry name" value="PDZ domain-like"/>
    <property type="match status" value="1"/>
</dbReference>
<evidence type="ECO:0000259" key="5">
    <source>
        <dbReference type="PROSITE" id="PS50106"/>
    </source>
</evidence>
<gene>
    <name evidence="6" type="ORF">GCM10025862_27390</name>
</gene>
<dbReference type="PROSITE" id="PS50106">
    <property type="entry name" value="PDZ"/>
    <property type="match status" value="1"/>
</dbReference>
<dbReference type="InterPro" id="IPR001478">
    <property type="entry name" value="PDZ"/>
</dbReference>
<keyword evidence="7" id="KW-1185">Reference proteome</keyword>